<evidence type="ECO:0000313" key="6">
    <source>
        <dbReference type="EMBL" id="WVX50710.1"/>
    </source>
</evidence>
<keyword evidence="4" id="KW-1005">Bacterial flagellum biogenesis</keyword>
<accession>A0ABZ2C021</accession>
<comment type="subcellular location">
    <subcellularLocation>
        <location evidence="1 4">Periplasm</location>
    </subcellularLocation>
</comment>
<dbReference type="CDD" id="cd11614">
    <property type="entry name" value="SAF_CpaB_FlgA_like"/>
    <property type="match status" value="1"/>
</dbReference>
<evidence type="ECO:0000256" key="3">
    <source>
        <dbReference type="ARBA" id="ARBA00022764"/>
    </source>
</evidence>
<reference evidence="7" key="2">
    <citation type="submission" date="2024-01" db="EMBL/GenBank/DDBJ databases">
        <title>Roseobacter fucihabitans sp. nov., isolated from the brown alga Fucus spiralis.</title>
        <authorList>
            <person name="Hahnke S."/>
            <person name="Berger M."/>
            <person name="Schlingloff A."/>
            <person name="Athale I."/>
            <person name="Neumann-Schaal M."/>
            <person name="Adenaya A."/>
            <person name="Poehlein A."/>
            <person name="Daniel R."/>
            <person name="Pertersen J."/>
            <person name="Brinkhoff T."/>
        </authorList>
    </citation>
    <scope>NUCLEOTIDE SEQUENCE [LARGE SCALE GENOMIC DNA]</scope>
    <source>
        <strain evidence="7">B14</strain>
    </source>
</reference>
<dbReference type="SMART" id="SM00858">
    <property type="entry name" value="SAF"/>
    <property type="match status" value="1"/>
</dbReference>
<dbReference type="InterPro" id="IPR013974">
    <property type="entry name" value="SAF"/>
</dbReference>
<dbReference type="PANTHER" id="PTHR36307">
    <property type="entry name" value="FLAGELLA BASAL BODY P-RING FORMATION PROTEIN FLGA"/>
    <property type="match status" value="1"/>
</dbReference>
<evidence type="ECO:0000256" key="2">
    <source>
        <dbReference type="ARBA" id="ARBA00022729"/>
    </source>
</evidence>
<feature type="domain" description="SAF" evidence="5">
    <location>
        <begin position="19"/>
        <end position="77"/>
    </location>
</feature>
<dbReference type="EMBL" id="CP143423">
    <property type="protein sequence ID" value="WVX50710.1"/>
    <property type="molecule type" value="Genomic_DNA"/>
</dbReference>
<evidence type="ECO:0000256" key="4">
    <source>
        <dbReference type="RuleBase" id="RU362063"/>
    </source>
</evidence>
<comment type="similarity">
    <text evidence="4">Belongs to the FlgA family.</text>
</comment>
<dbReference type="Proteomes" id="UP001318682">
    <property type="component" value="Chromosome"/>
</dbReference>
<dbReference type="InterPro" id="IPR039246">
    <property type="entry name" value="Flagellar_FlgA"/>
</dbReference>
<feature type="chain" id="PRO_5044988184" description="Flagella basal body P-ring formation protein FlgA" evidence="4">
    <location>
        <begin position="20"/>
        <end position="140"/>
    </location>
</feature>
<evidence type="ECO:0000313" key="7">
    <source>
        <dbReference type="Proteomes" id="UP001318682"/>
    </source>
</evidence>
<gene>
    <name evidence="6" type="ORF">ROLI_038090</name>
</gene>
<sequence>MMRIWFLFLALCFGNIALAESVVPTRTIRANAIISDVDITLKAGTTKNGFDRAADVIGQEAKTTLYAGRPIRFDDVGPPALVTRNQIVMLRFQTAGLVITTEGRSLERGGIGDRVRIMNLDSRATLFGQIHADGSVHVKN</sequence>
<keyword evidence="2 4" id="KW-0732">Signal</keyword>
<dbReference type="InterPro" id="IPR036732">
    <property type="entry name" value="AFP_Neu5c_C_sf"/>
</dbReference>
<dbReference type="NCBIfam" id="TIGR03170">
    <property type="entry name" value="flgA_cterm"/>
    <property type="match status" value="1"/>
</dbReference>
<comment type="function">
    <text evidence="4">Involved in the assembly process of the P-ring formation. It may associate with FlgF on the rod constituting a structure essential for the P-ring assembly or may act as a modulator protein for the P-ring assembly.</text>
</comment>
<protein>
    <recommendedName>
        <fullName evidence="4">Flagella basal body P-ring formation protein FlgA</fullName>
    </recommendedName>
</protein>
<dbReference type="RefSeq" id="WP_405048977.1">
    <property type="nucleotide sequence ID" value="NZ_CP143423.1"/>
</dbReference>
<dbReference type="SUPFAM" id="SSF51269">
    <property type="entry name" value="AFP III-like domain"/>
    <property type="match status" value="1"/>
</dbReference>
<dbReference type="InterPro" id="IPR017585">
    <property type="entry name" value="SAF_FlgA"/>
</dbReference>
<organism evidence="6 7">
    <name type="scientific">Roseobacter fucihabitans</name>
    <dbReference type="NCBI Taxonomy" id="1537242"/>
    <lineage>
        <taxon>Bacteria</taxon>
        <taxon>Pseudomonadati</taxon>
        <taxon>Pseudomonadota</taxon>
        <taxon>Alphaproteobacteria</taxon>
        <taxon>Rhodobacterales</taxon>
        <taxon>Roseobacteraceae</taxon>
        <taxon>Roseobacter</taxon>
    </lineage>
</organism>
<dbReference type="Pfam" id="PF13144">
    <property type="entry name" value="ChapFlgA"/>
    <property type="match status" value="1"/>
</dbReference>
<evidence type="ECO:0000256" key="1">
    <source>
        <dbReference type="ARBA" id="ARBA00004418"/>
    </source>
</evidence>
<feature type="signal peptide" evidence="4">
    <location>
        <begin position="1"/>
        <end position="19"/>
    </location>
</feature>
<name>A0ABZ2C021_9RHOB</name>
<keyword evidence="3 4" id="KW-0574">Periplasm</keyword>
<reference evidence="6 7" key="1">
    <citation type="submission" date="2015-07" db="EMBL/GenBank/DDBJ databases">
        <authorList>
            <person name="Voget S."/>
            <person name="Dogs M."/>
            <person name="Brinkhoff T.H."/>
            <person name="Daniel R."/>
        </authorList>
    </citation>
    <scope>NUCLEOTIDE SEQUENCE [LARGE SCALE GENOMIC DNA]</scope>
    <source>
        <strain evidence="6 7">B14</strain>
    </source>
</reference>
<evidence type="ECO:0000259" key="5">
    <source>
        <dbReference type="SMART" id="SM00858"/>
    </source>
</evidence>
<proteinExistence type="inferred from homology"/>
<dbReference type="Gene3D" id="2.30.30.760">
    <property type="match status" value="1"/>
</dbReference>
<dbReference type="PANTHER" id="PTHR36307:SF1">
    <property type="entry name" value="FLAGELLA BASAL BODY P-RING FORMATION PROTEIN FLGA"/>
    <property type="match status" value="1"/>
</dbReference>
<keyword evidence="7" id="KW-1185">Reference proteome</keyword>